<dbReference type="PANTHER" id="PTHR44757:SF2">
    <property type="entry name" value="BIOFILM ARCHITECTURE MAINTENANCE PROTEIN MBAA"/>
    <property type="match status" value="1"/>
</dbReference>
<reference evidence="2 3" key="1">
    <citation type="submission" date="2018-02" db="EMBL/GenBank/DDBJ databases">
        <title>8 Nocardia nova and 1 Nocardia cyriacigeorgica strain used for evolution to TMP-SMX.</title>
        <authorList>
            <person name="Mehta H."/>
            <person name="Weng J."/>
            <person name="Shamoo Y."/>
        </authorList>
    </citation>
    <scope>NUCLEOTIDE SEQUENCE [LARGE SCALE GENOMIC DNA]</scope>
    <source>
        <strain evidence="2 3">MDA3139</strain>
    </source>
</reference>
<evidence type="ECO:0000259" key="1">
    <source>
        <dbReference type="PROSITE" id="PS50887"/>
    </source>
</evidence>
<dbReference type="Proteomes" id="UP000239874">
    <property type="component" value="Unassembled WGS sequence"/>
</dbReference>
<comment type="caution">
    <text evidence="2">The sequence shown here is derived from an EMBL/GenBank/DDBJ whole genome shotgun (WGS) entry which is preliminary data.</text>
</comment>
<dbReference type="PROSITE" id="PS50887">
    <property type="entry name" value="GGDEF"/>
    <property type="match status" value="1"/>
</dbReference>
<evidence type="ECO:0000313" key="3">
    <source>
        <dbReference type="Proteomes" id="UP000239874"/>
    </source>
</evidence>
<dbReference type="CDD" id="cd01949">
    <property type="entry name" value="GGDEF"/>
    <property type="match status" value="1"/>
</dbReference>
<organism evidence="2 3">
    <name type="scientific">Nocardia nova</name>
    <dbReference type="NCBI Taxonomy" id="37330"/>
    <lineage>
        <taxon>Bacteria</taxon>
        <taxon>Bacillati</taxon>
        <taxon>Actinomycetota</taxon>
        <taxon>Actinomycetes</taxon>
        <taxon>Mycobacteriales</taxon>
        <taxon>Nocardiaceae</taxon>
        <taxon>Nocardia</taxon>
    </lineage>
</organism>
<dbReference type="InterPro" id="IPR000160">
    <property type="entry name" value="GGDEF_dom"/>
</dbReference>
<name>A0A2S6AXT1_9NOCA</name>
<dbReference type="SMART" id="SM00267">
    <property type="entry name" value="GGDEF"/>
    <property type="match status" value="1"/>
</dbReference>
<sequence>MALENDCCAAFFNTTGVNGRPVTLGSRSRTVRAAASVSAIEGFGHRPRHRVTAVGPCAETARTFLHCRDPRARHRRPSPFANTLTRLPNRHCLLEQLEAIVATAGPANHIGLCFLDLDEFKLINDRYGHRAGDSVLAEVGRRLDATLTSSAVTPARIGGDEFVALLAPPCDDGKAHATAEPMLATLSDPIPVGPTDLLVLSGSIGAVVAPVAGANAEKLLNDADVGLYRAKAAGRVTWVLHRDDHDRATE</sequence>
<dbReference type="EMBL" id="PSZC01000001">
    <property type="protein sequence ID" value="PPJ40039.1"/>
    <property type="molecule type" value="Genomic_DNA"/>
</dbReference>
<evidence type="ECO:0000313" key="2">
    <source>
        <dbReference type="EMBL" id="PPJ40039.1"/>
    </source>
</evidence>
<feature type="domain" description="GGDEF" evidence="1">
    <location>
        <begin position="108"/>
        <end position="243"/>
    </location>
</feature>
<dbReference type="SUPFAM" id="SSF55073">
    <property type="entry name" value="Nucleotide cyclase"/>
    <property type="match status" value="1"/>
</dbReference>
<gene>
    <name evidence="2" type="ORF">C5E45_02850</name>
</gene>
<dbReference type="OrthoDB" id="23692at2"/>
<accession>A0A2S6AXT1</accession>
<dbReference type="Pfam" id="PF00990">
    <property type="entry name" value="GGDEF"/>
    <property type="match status" value="1"/>
</dbReference>
<dbReference type="InterPro" id="IPR052155">
    <property type="entry name" value="Biofilm_reg_signaling"/>
</dbReference>
<dbReference type="AlphaFoldDB" id="A0A2S6AXT1"/>
<proteinExistence type="predicted"/>
<dbReference type="InterPro" id="IPR029787">
    <property type="entry name" value="Nucleotide_cyclase"/>
</dbReference>
<dbReference type="InterPro" id="IPR043128">
    <property type="entry name" value="Rev_trsase/Diguanyl_cyclase"/>
</dbReference>
<dbReference type="PANTHER" id="PTHR44757">
    <property type="entry name" value="DIGUANYLATE CYCLASE DGCP"/>
    <property type="match status" value="1"/>
</dbReference>
<protein>
    <recommendedName>
        <fullName evidence="1">GGDEF domain-containing protein</fullName>
    </recommendedName>
</protein>
<dbReference type="Gene3D" id="3.30.70.270">
    <property type="match status" value="1"/>
</dbReference>
<dbReference type="NCBIfam" id="TIGR00254">
    <property type="entry name" value="GGDEF"/>
    <property type="match status" value="1"/>
</dbReference>